<organism evidence="2 3">
    <name type="scientific">Caballeronia grimmiae</name>
    <dbReference type="NCBI Taxonomy" id="1071679"/>
    <lineage>
        <taxon>Bacteria</taxon>
        <taxon>Pseudomonadati</taxon>
        <taxon>Pseudomonadota</taxon>
        <taxon>Betaproteobacteria</taxon>
        <taxon>Burkholderiales</taxon>
        <taxon>Burkholderiaceae</taxon>
        <taxon>Caballeronia</taxon>
    </lineage>
</organism>
<evidence type="ECO:0008006" key="4">
    <source>
        <dbReference type="Google" id="ProtNLM"/>
    </source>
</evidence>
<comment type="caution">
    <text evidence="2">The sequence shown here is derived from an EMBL/GenBank/DDBJ whole genome shotgun (WGS) entry which is preliminary data.</text>
</comment>
<reference evidence="3" key="1">
    <citation type="journal article" date="2019" name="Int. J. Syst. Evol. Microbiol.">
        <title>The Global Catalogue of Microorganisms (GCM) 10K type strain sequencing project: providing services to taxonomists for standard genome sequencing and annotation.</title>
        <authorList>
            <consortium name="The Broad Institute Genomics Platform"/>
            <consortium name="The Broad Institute Genome Sequencing Center for Infectious Disease"/>
            <person name="Wu L."/>
            <person name="Ma J."/>
        </authorList>
    </citation>
    <scope>NUCLEOTIDE SEQUENCE [LARGE SCALE GENOMIC DNA]</scope>
    <source>
        <strain evidence="3">CGMCC 1.11013</strain>
    </source>
</reference>
<sequence>MWEKGLHMMQRNRRDQPTAAETSGAELGLDRFEGFSDAVFVIALTLLMVEVKARAIVEIAKQRSEQGIAARHAIVTKIAE</sequence>
<keyword evidence="3" id="KW-1185">Reference proteome</keyword>
<gene>
    <name evidence="2" type="ORF">GCM10010985_49120</name>
</gene>
<feature type="region of interest" description="Disordered" evidence="1">
    <location>
        <begin position="1"/>
        <end position="22"/>
    </location>
</feature>
<protein>
    <recommendedName>
        <fullName evidence="4">DUF1211 domain-containing protein</fullName>
    </recommendedName>
</protein>
<evidence type="ECO:0000313" key="3">
    <source>
        <dbReference type="Proteomes" id="UP000597138"/>
    </source>
</evidence>
<dbReference type="Proteomes" id="UP000597138">
    <property type="component" value="Unassembled WGS sequence"/>
</dbReference>
<feature type="compositionally biased region" description="Basic and acidic residues" evidence="1">
    <location>
        <begin position="1"/>
        <end position="16"/>
    </location>
</feature>
<proteinExistence type="predicted"/>
<accession>A0ABQ1S0Q8</accession>
<dbReference type="EMBL" id="BMEG01000010">
    <property type="protein sequence ID" value="GGD88693.1"/>
    <property type="molecule type" value="Genomic_DNA"/>
</dbReference>
<name>A0ABQ1S0Q8_9BURK</name>
<evidence type="ECO:0000256" key="1">
    <source>
        <dbReference type="SAM" id="MobiDB-lite"/>
    </source>
</evidence>
<evidence type="ECO:0000313" key="2">
    <source>
        <dbReference type="EMBL" id="GGD88693.1"/>
    </source>
</evidence>